<dbReference type="AlphaFoldDB" id="A0A091BSI5"/>
<reference evidence="2 4" key="1">
    <citation type="journal article" date="2014" name="Genome Announc.">
        <title>Draft Genome Sequences of Streptococcus bovis Strains ATCC 33317 and JB1.</title>
        <authorList>
            <person name="Benahmed F.H."/>
            <person name="Gopinath G.R."/>
            <person name="Harbottle H."/>
            <person name="Cotta M.A."/>
            <person name="Luo Y."/>
            <person name="Henderson C."/>
            <person name="Teri P."/>
            <person name="Soppet D."/>
            <person name="Rasmussen M."/>
            <person name="Whitehead T.R."/>
            <person name="Davidson M."/>
        </authorList>
    </citation>
    <scope>NUCLEOTIDE SEQUENCE [LARGE SCALE GENOMIC DNA]</scope>
    <source>
        <strain evidence="2 4">JB1</strain>
    </source>
</reference>
<accession>A0A091BSI5</accession>
<keyword evidence="1" id="KW-0472">Membrane</keyword>
<gene>
    <name evidence="2" type="ORF">H702_01790</name>
    <name evidence="3" type="ORF">SAMN02910290_01181</name>
</gene>
<dbReference type="EMBL" id="AUZH01000011">
    <property type="protein sequence ID" value="KFN88621.1"/>
    <property type="molecule type" value="Genomic_DNA"/>
</dbReference>
<dbReference type="RefSeq" id="WP_039696128.1">
    <property type="nucleotide sequence ID" value="NZ_AUZH01000011.1"/>
</dbReference>
<proteinExistence type="predicted"/>
<protein>
    <submittedName>
        <fullName evidence="2">Uncharacterized protein</fullName>
    </submittedName>
</protein>
<dbReference type="Proteomes" id="UP000029382">
    <property type="component" value="Unassembled WGS sequence"/>
</dbReference>
<evidence type="ECO:0000313" key="4">
    <source>
        <dbReference type="Proteomes" id="UP000029382"/>
    </source>
</evidence>
<feature type="transmembrane region" description="Helical" evidence="1">
    <location>
        <begin position="88"/>
        <end position="107"/>
    </location>
</feature>
<keyword evidence="1" id="KW-1133">Transmembrane helix</keyword>
<keyword evidence="5" id="KW-1185">Reference proteome</keyword>
<evidence type="ECO:0000313" key="3">
    <source>
        <dbReference type="EMBL" id="SFL28208.1"/>
    </source>
</evidence>
<dbReference type="EMBL" id="FOTG01000006">
    <property type="protein sequence ID" value="SFL28208.1"/>
    <property type="molecule type" value="Genomic_DNA"/>
</dbReference>
<evidence type="ECO:0000313" key="2">
    <source>
        <dbReference type="EMBL" id="KFN88621.1"/>
    </source>
</evidence>
<name>A0A091BSI5_STREI</name>
<organism evidence="2 4">
    <name type="scientific">Streptococcus equinus JB1</name>
    <dbReference type="NCBI Taxonomy" id="1294274"/>
    <lineage>
        <taxon>Bacteria</taxon>
        <taxon>Bacillati</taxon>
        <taxon>Bacillota</taxon>
        <taxon>Bacilli</taxon>
        <taxon>Lactobacillales</taxon>
        <taxon>Streptococcaceae</taxon>
        <taxon>Streptococcus</taxon>
    </lineage>
</organism>
<sequence length="108" mass="11849">MKTSQDKRGLILIFLVLSIFFFMIAAVFGKSLSPFGLKIISCGFCLALLGLLVSAYRYECEKFSNTDDITRLRTLGVSINPHSLAGKIIFLLALIVVIAIFAVLLFAS</sequence>
<reference evidence="3 5" key="2">
    <citation type="submission" date="2016-10" db="EMBL/GenBank/DDBJ databases">
        <authorList>
            <person name="Varghese N."/>
            <person name="Submissions S."/>
        </authorList>
    </citation>
    <scope>NUCLEOTIDE SEQUENCE [LARGE SCALE GENOMIC DNA]</scope>
    <source>
        <strain evidence="3 5">JB1</strain>
    </source>
</reference>
<feature type="transmembrane region" description="Helical" evidence="1">
    <location>
        <begin position="9"/>
        <end position="29"/>
    </location>
</feature>
<comment type="caution">
    <text evidence="2">The sequence shown here is derived from an EMBL/GenBank/DDBJ whole genome shotgun (WGS) entry which is preliminary data.</text>
</comment>
<keyword evidence="1" id="KW-0812">Transmembrane</keyword>
<evidence type="ECO:0000313" key="5">
    <source>
        <dbReference type="Proteomes" id="UP000182793"/>
    </source>
</evidence>
<dbReference type="Proteomes" id="UP000182793">
    <property type="component" value="Unassembled WGS sequence"/>
</dbReference>
<evidence type="ECO:0000256" key="1">
    <source>
        <dbReference type="SAM" id="Phobius"/>
    </source>
</evidence>
<feature type="transmembrane region" description="Helical" evidence="1">
    <location>
        <begin position="35"/>
        <end position="56"/>
    </location>
</feature>